<sequence length="307" mass="34958">NWSQGITLEDLNDLYEDLTEDDPEYLLNFPTLHAKGPLAAIMDYRSQITDEPLAGHYNRFLPMKVSLRVLLNMILGAETYDEGDYHTEMAPIHIDEFRSKALSVAVYAKKWFAQLDSQAQISVGEEITVGFPDEEGKSQERFVSQFVGSVRKKGEGSLCEIGFIRVDDDGMVEMTREGLEFTRIPNPIIDATPQAKRGIRMSQIEQFYMMRHIQQFLVGEWDFIVETAGLIHGGSNTPSTMDEKLRESKEWGESRASLMRNGVLSRMQELGFVERLKEGRNITYHLTENGNERLVEGNLWAGAREIV</sequence>
<name>A0A381ZWD1_9ZZZZ</name>
<evidence type="ECO:0000313" key="1">
    <source>
        <dbReference type="EMBL" id="SVA93157.1"/>
    </source>
</evidence>
<feature type="non-terminal residue" evidence="1">
    <location>
        <position position="1"/>
    </location>
</feature>
<dbReference type="EMBL" id="UINC01022795">
    <property type="protein sequence ID" value="SVA93157.1"/>
    <property type="molecule type" value="Genomic_DNA"/>
</dbReference>
<organism evidence="1">
    <name type="scientific">marine metagenome</name>
    <dbReference type="NCBI Taxonomy" id="408172"/>
    <lineage>
        <taxon>unclassified sequences</taxon>
        <taxon>metagenomes</taxon>
        <taxon>ecological metagenomes</taxon>
    </lineage>
</organism>
<dbReference type="AlphaFoldDB" id="A0A381ZWD1"/>
<gene>
    <name evidence="1" type="ORF">METZ01_LOCUS146011</name>
</gene>
<reference evidence="1" key="1">
    <citation type="submission" date="2018-05" db="EMBL/GenBank/DDBJ databases">
        <authorList>
            <person name="Lanie J.A."/>
            <person name="Ng W.-L."/>
            <person name="Kazmierczak K.M."/>
            <person name="Andrzejewski T.M."/>
            <person name="Davidsen T.M."/>
            <person name="Wayne K.J."/>
            <person name="Tettelin H."/>
            <person name="Glass J.I."/>
            <person name="Rusch D."/>
            <person name="Podicherti R."/>
            <person name="Tsui H.-C.T."/>
            <person name="Winkler M.E."/>
        </authorList>
    </citation>
    <scope>NUCLEOTIDE SEQUENCE</scope>
</reference>
<protein>
    <submittedName>
        <fullName evidence="1">Uncharacterized protein</fullName>
    </submittedName>
</protein>
<accession>A0A381ZWD1</accession>
<proteinExistence type="predicted"/>